<accession>A0A9Q4GFZ5</accession>
<keyword evidence="2" id="KW-1185">Reference proteome</keyword>
<gene>
    <name evidence="1" type="ORF">EGH25_04670</name>
</gene>
<organism evidence="1 2">
    <name type="scientific">Halorutilus salinus</name>
    <dbReference type="NCBI Taxonomy" id="2487751"/>
    <lineage>
        <taxon>Archaea</taxon>
        <taxon>Methanobacteriati</taxon>
        <taxon>Methanobacteriota</taxon>
        <taxon>Stenosarchaea group</taxon>
        <taxon>Halobacteria</taxon>
        <taxon>Halorutilales</taxon>
        <taxon>Halorutilaceae</taxon>
        <taxon>Halorutilus</taxon>
    </lineage>
</organism>
<evidence type="ECO:0000313" key="2">
    <source>
        <dbReference type="Proteomes" id="UP001149411"/>
    </source>
</evidence>
<sequence>MKFEEIRRQLERFGEVVASGEDGDIVFTIERSFKRAQTIERLATLVDNTPKAEMVITGNRSSDAVVMVRIPYGAFETVPPYFEDEV</sequence>
<dbReference type="AlphaFoldDB" id="A0A9Q4GFZ5"/>
<dbReference type="EMBL" id="RKLV01000004">
    <property type="protein sequence ID" value="MCX2818644.1"/>
    <property type="molecule type" value="Genomic_DNA"/>
</dbReference>
<proteinExistence type="predicted"/>
<protein>
    <submittedName>
        <fullName evidence="1">Uncharacterized protein</fullName>
    </submittedName>
</protein>
<dbReference type="RefSeq" id="WP_266086487.1">
    <property type="nucleotide sequence ID" value="NZ_RKLV01000004.1"/>
</dbReference>
<name>A0A9Q4GFZ5_9EURY</name>
<evidence type="ECO:0000313" key="1">
    <source>
        <dbReference type="EMBL" id="MCX2818644.1"/>
    </source>
</evidence>
<dbReference type="Proteomes" id="UP001149411">
    <property type="component" value="Unassembled WGS sequence"/>
</dbReference>
<comment type="caution">
    <text evidence="1">The sequence shown here is derived from an EMBL/GenBank/DDBJ whole genome shotgun (WGS) entry which is preliminary data.</text>
</comment>
<reference evidence="1" key="1">
    <citation type="submission" date="2022-09" db="EMBL/GenBank/DDBJ databases">
        <title>Haloadaptaus new haloarchaeum isolated from saline soil.</title>
        <authorList>
            <person name="Duran-Viseras A."/>
            <person name="Sanchez-Porro C."/>
            <person name="Ventosa A."/>
        </authorList>
    </citation>
    <scope>NUCLEOTIDE SEQUENCE</scope>
    <source>
        <strain evidence="1">F3-133</strain>
    </source>
</reference>